<keyword evidence="4 6" id="KW-0808">Transferase</keyword>
<evidence type="ECO:0000256" key="6">
    <source>
        <dbReference type="RuleBase" id="RU000481"/>
    </source>
</evidence>
<dbReference type="EMBL" id="VNJJ01000003">
    <property type="protein sequence ID" value="TVY01947.1"/>
    <property type="molecule type" value="Genomic_DNA"/>
</dbReference>
<evidence type="ECO:0000259" key="8">
    <source>
        <dbReference type="Pfam" id="PF00155"/>
    </source>
</evidence>
<evidence type="ECO:0000256" key="5">
    <source>
        <dbReference type="ARBA" id="ARBA00022898"/>
    </source>
</evidence>
<evidence type="ECO:0000256" key="1">
    <source>
        <dbReference type="ARBA" id="ARBA00001933"/>
    </source>
</evidence>
<dbReference type="EC" id="2.6.1.-" evidence="6"/>
<comment type="caution">
    <text evidence="9">The sequence shown here is derived from an EMBL/GenBank/DDBJ whole genome shotgun (WGS) entry which is preliminary data.</text>
</comment>
<reference evidence="9 10" key="1">
    <citation type="submission" date="2019-07" db="EMBL/GenBank/DDBJ databases">
        <authorList>
            <person name="Kim J."/>
        </authorList>
    </citation>
    <scope>NUCLEOTIDE SEQUENCE [LARGE SCALE GENOMIC DNA]</scope>
    <source>
        <strain evidence="9 10">G13</strain>
    </source>
</reference>
<keyword evidence="5" id="KW-0663">Pyridoxal phosphate</keyword>
<evidence type="ECO:0000256" key="2">
    <source>
        <dbReference type="ARBA" id="ARBA00007441"/>
    </source>
</evidence>
<dbReference type="CDD" id="cd00609">
    <property type="entry name" value="AAT_like"/>
    <property type="match status" value="1"/>
</dbReference>
<dbReference type="Proteomes" id="UP000316330">
    <property type="component" value="Unassembled WGS sequence"/>
</dbReference>
<keyword evidence="10" id="KW-1185">Reference proteome</keyword>
<dbReference type="GO" id="GO:0030170">
    <property type="term" value="F:pyridoxal phosphate binding"/>
    <property type="evidence" value="ECO:0007669"/>
    <property type="project" value="InterPro"/>
</dbReference>
<dbReference type="Gene3D" id="3.40.640.10">
    <property type="entry name" value="Type I PLP-dependent aspartate aminotransferase-like (Major domain)"/>
    <property type="match status" value="1"/>
</dbReference>
<comment type="cofactor">
    <cofactor evidence="1 6">
        <name>pyridoxal 5'-phosphate</name>
        <dbReference type="ChEBI" id="CHEBI:597326"/>
    </cofactor>
</comment>
<evidence type="ECO:0000313" key="10">
    <source>
        <dbReference type="Proteomes" id="UP000316330"/>
    </source>
</evidence>
<gene>
    <name evidence="9" type="ORF">FPZ45_05745</name>
</gene>
<dbReference type="GO" id="GO:0006520">
    <property type="term" value="P:amino acid metabolic process"/>
    <property type="evidence" value="ECO:0007669"/>
    <property type="project" value="InterPro"/>
</dbReference>
<dbReference type="InterPro" id="IPR004839">
    <property type="entry name" value="Aminotransferase_I/II_large"/>
</dbReference>
<comment type="similarity">
    <text evidence="2 6">Belongs to the class-I pyridoxal-phosphate-dependent aminotransferase family.</text>
</comment>
<organism evidence="9 10">
    <name type="scientific">Cohnella terricola</name>
    <dbReference type="NCBI Taxonomy" id="1289167"/>
    <lineage>
        <taxon>Bacteria</taxon>
        <taxon>Bacillati</taxon>
        <taxon>Bacillota</taxon>
        <taxon>Bacilli</taxon>
        <taxon>Bacillales</taxon>
        <taxon>Paenibacillaceae</taxon>
        <taxon>Cohnella</taxon>
    </lineage>
</organism>
<dbReference type="OrthoDB" id="9813612at2"/>
<evidence type="ECO:0000256" key="3">
    <source>
        <dbReference type="ARBA" id="ARBA00022576"/>
    </source>
</evidence>
<sequence length="420" mass="46122">MSLYPTPTQPQPKSQPEPQVQTEAVTPQPARAPKSLSELLSPQVRAMPPSGIRKFFDYTSGMKDVISLGVGEPDFVTPQIVRDACVSSLDKGRTSYTSNAGLPELREAIAEYIDGNYGVTYEPANEIMVTVGSSEAIDLALRALITEGDEILIPEPCYISYSPIVFLGGGKPVGVETTAENQFKLTADALEAKLTDRSKVLVLCYPNNPTGGIMTYEDWLPIAKLVEERNLVVIADEIYSELTYGDKHTSFASLPGMRDRTLLVNGFSKAFAMTGWRVGFVCGHRELISAMLKIHQYTVMCAPIMGQIAGLASLQVGMEEKDRMIESYNQRRRAFVQGLRQIGLPCHEPQGAFYAFPSIAHTGLSSEQFAHRLLQESKVVTVPGHVFGTGGEGFIRCSYASSQLQLEEALERIRKFLDVV</sequence>
<feature type="domain" description="Aminotransferase class I/classII large" evidence="8">
    <location>
        <begin position="63"/>
        <end position="413"/>
    </location>
</feature>
<dbReference type="PROSITE" id="PS00105">
    <property type="entry name" value="AA_TRANSFER_CLASS_1"/>
    <property type="match status" value="1"/>
</dbReference>
<feature type="region of interest" description="Disordered" evidence="7">
    <location>
        <begin position="1"/>
        <end position="36"/>
    </location>
</feature>
<dbReference type="PANTHER" id="PTHR46383">
    <property type="entry name" value="ASPARTATE AMINOTRANSFERASE"/>
    <property type="match status" value="1"/>
</dbReference>
<dbReference type="InterPro" id="IPR050596">
    <property type="entry name" value="AspAT/PAT-like"/>
</dbReference>
<dbReference type="SUPFAM" id="SSF53383">
    <property type="entry name" value="PLP-dependent transferases"/>
    <property type="match status" value="1"/>
</dbReference>
<evidence type="ECO:0000313" key="9">
    <source>
        <dbReference type="EMBL" id="TVY01947.1"/>
    </source>
</evidence>
<accession>A0A559JQ01</accession>
<dbReference type="Pfam" id="PF00155">
    <property type="entry name" value="Aminotran_1_2"/>
    <property type="match status" value="1"/>
</dbReference>
<dbReference type="PANTHER" id="PTHR46383:SF3">
    <property type="entry name" value="ASPARTATE AMINOTRANSFERASE-RELATED"/>
    <property type="match status" value="1"/>
</dbReference>
<dbReference type="InterPro" id="IPR015421">
    <property type="entry name" value="PyrdxlP-dep_Trfase_major"/>
</dbReference>
<name>A0A559JQ01_9BACL</name>
<keyword evidence="3 6" id="KW-0032">Aminotransferase</keyword>
<dbReference type="InterPro" id="IPR004838">
    <property type="entry name" value="NHTrfase_class1_PyrdxlP-BS"/>
</dbReference>
<dbReference type="InterPro" id="IPR015424">
    <property type="entry name" value="PyrdxlP-dep_Trfase"/>
</dbReference>
<dbReference type="Gene3D" id="3.90.1150.10">
    <property type="entry name" value="Aspartate Aminotransferase, domain 1"/>
    <property type="match status" value="1"/>
</dbReference>
<evidence type="ECO:0000256" key="7">
    <source>
        <dbReference type="SAM" id="MobiDB-lite"/>
    </source>
</evidence>
<dbReference type="FunFam" id="3.40.640.10:FF:000033">
    <property type="entry name" value="Aspartate aminotransferase"/>
    <property type="match status" value="1"/>
</dbReference>
<protein>
    <recommendedName>
        <fullName evidence="6">Aminotransferase</fullName>
        <ecNumber evidence="6">2.6.1.-</ecNumber>
    </recommendedName>
</protein>
<dbReference type="AlphaFoldDB" id="A0A559JQ01"/>
<proteinExistence type="inferred from homology"/>
<dbReference type="GO" id="GO:0008483">
    <property type="term" value="F:transaminase activity"/>
    <property type="evidence" value="ECO:0007669"/>
    <property type="project" value="UniProtKB-KW"/>
</dbReference>
<evidence type="ECO:0000256" key="4">
    <source>
        <dbReference type="ARBA" id="ARBA00022679"/>
    </source>
</evidence>
<dbReference type="InterPro" id="IPR015422">
    <property type="entry name" value="PyrdxlP-dep_Trfase_small"/>
</dbReference>